<accession>A0A2Z6QZN3</accession>
<dbReference type="EMBL" id="BLAL01000066">
    <property type="protein sequence ID" value="GES83029.1"/>
    <property type="molecule type" value="Genomic_DNA"/>
</dbReference>
<evidence type="ECO:0000313" key="1">
    <source>
        <dbReference type="EMBL" id="GBB94082.1"/>
    </source>
</evidence>
<reference evidence="1 3" key="1">
    <citation type="submission" date="2017-11" db="EMBL/GenBank/DDBJ databases">
        <title>The genome of Rhizophagus clarus HR1 reveals common genetic basis of auxotrophy among arbuscular mycorrhizal fungi.</title>
        <authorList>
            <person name="Kobayashi Y."/>
        </authorList>
    </citation>
    <scope>NUCLEOTIDE SEQUENCE [LARGE SCALE GENOMIC DNA]</scope>
    <source>
        <strain evidence="1 3">HR1</strain>
    </source>
</reference>
<name>A0A2Z6QZN3_9GLOM</name>
<dbReference type="Gene3D" id="3.80.10.10">
    <property type="entry name" value="Ribonuclease Inhibitor"/>
    <property type="match status" value="2"/>
</dbReference>
<gene>
    <name evidence="2" type="ORF">RCL2_001019900</name>
    <name evidence="1" type="ORF">RclHR1_02290008</name>
</gene>
<protein>
    <recommendedName>
        <fullName evidence="4">F-box domain-containing protein</fullName>
    </recommendedName>
</protein>
<proteinExistence type="predicted"/>
<dbReference type="InterPro" id="IPR032675">
    <property type="entry name" value="LRR_dom_sf"/>
</dbReference>
<dbReference type="OrthoDB" id="2316528at2759"/>
<dbReference type="AlphaFoldDB" id="A0A2Z6QZN3"/>
<reference evidence="2" key="2">
    <citation type="submission" date="2019-10" db="EMBL/GenBank/DDBJ databases">
        <title>Conservation and host-specific expression of non-tandemly repeated heterogenous ribosome RNA gene in arbuscular mycorrhizal fungi.</title>
        <authorList>
            <person name="Maeda T."/>
            <person name="Kobayashi Y."/>
            <person name="Nakagawa T."/>
            <person name="Ezawa T."/>
            <person name="Yamaguchi K."/>
            <person name="Bino T."/>
            <person name="Nishimoto Y."/>
            <person name="Shigenobu S."/>
            <person name="Kawaguchi M."/>
        </authorList>
    </citation>
    <scope>NUCLEOTIDE SEQUENCE</scope>
    <source>
        <strain evidence="2">HR1</strain>
    </source>
</reference>
<evidence type="ECO:0000313" key="3">
    <source>
        <dbReference type="Proteomes" id="UP000247702"/>
    </source>
</evidence>
<dbReference type="Proteomes" id="UP000615446">
    <property type="component" value="Unassembled WGS sequence"/>
</dbReference>
<evidence type="ECO:0008006" key="4">
    <source>
        <dbReference type="Google" id="ProtNLM"/>
    </source>
</evidence>
<comment type="caution">
    <text evidence="1">The sequence shown here is derived from an EMBL/GenBank/DDBJ whole genome shotgun (WGS) entry which is preliminary data.</text>
</comment>
<organism evidence="1 3">
    <name type="scientific">Rhizophagus clarus</name>
    <dbReference type="NCBI Taxonomy" id="94130"/>
    <lineage>
        <taxon>Eukaryota</taxon>
        <taxon>Fungi</taxon>
        <taxon>Fungi incertae sedis</taxon>
        <taxon>Mucoromycota</taxon>
        <taxon>Glomeromycotina</taxon>
        <taxon>Glomeromycetes</taxon>
        <taxon>Glomerales</taxon>
        <taxon>Glomeraceae</taxon>
        <taxon>Rhizophagus</taxon>
    </lineage>
</organism>
<dbReference type="EMBL" id="BEXD01001435">
    <property type="protein sequence ID" value="GBB94082.1"/>
    <property type="molecule type" value="Genomic_DNA"/>
</dbReference>
<dbReference type="SUPFAM" id="SSF52047">
    <property type="entry name" value="RNI-like"/>
    <property type="match status" value="1"/>
</dbReference>
<dbReference type="Proteomes" id="UP000247702">
    <property type="component" value="Unassembled WGS sequence"/>
</dbReference>
<keyword evidence="3" id="KW-1185">Reference proteome</keyword>
<sequence>MSQLSADCLNEIFEYLDEEVTFNSCLLVNSIWCEISVRILWKNIRNYKTLIACLPKESKETLLKNKINITSTSTITKSPLFNYVMFIRSLSIYKIDSIIKNILQNYQSITPQSLNHKKFIITKEIYKLFMNKISLRELYFNSYKIIDIPNINFINYNGAKDCLRFLSKLSCRSDLYSEFFQQLSQICHNIQYLYITFERIISNGLTDLISSQKNLKHLYIMQSYDCEDLSDIIHSLSKLCPDNLIKFELYGGKHFIPLSFISKFLNLQELVLSFDYNYAIEGFKNLYNVKFNNLQILKFEYAYPKFELIKFLEKNGKNLREFYIGNSDDTLNLAISNFCPNIRKFFTIFKNNELNSLKNIFINCKYLESIKIWCGDRYLNDKMVLDMVVNHSPRNFHELKLYYVINAQSEITPQELEEFFINWNNRISRKSLSFIITKGSRAKSLEVQKENMEIIEKYRMLGIIKKTL</sequence>
<evidence type="ECO:0000313" key="2">
    <source>
        <dbReference type="EMBL" id="GES83029.1"/>
    </source>
</evidence>